<protein>
    <submittedName>
        <fullName evidence="1">Uncharacterized protein</fullName>
    </submittedName>
</protein>
<dbReference type="EMBL" id="JANPWB010000007">
    <property type="protein sequence ID" value="KAJ1170549.1"/>
    <property type="molecule type" value="Genomic_DNA"/>
</dbReference>
<keyword evidence="2" id="KW-1185">Reference proteome</keyword>
<dbReference type="Proteomes" id="UP001066276">
    <property type="component" value="Chromosome 4_1"/>
</dbReference>
<organism evidence="1 2">
    <name type="scientific">Pleurodeles waltl</name>
    <name type="common">Iberian ribbed newt</name>
    <dbReference type="NCBI Taxonomy" id="8319"/>
    <lineage>
        <taxon>Eukaryota</taxon>
        <taxon>Metazoa</taxon>
        <taxon>Chordata</taxon>
        <taxon>Craniata</taxon>
        <taxon>Vertebrata</taxon>
        <taxon>Euteleostomi</taxon>
        <taxon>Amphibia</taxon>
        <taxon>Batrachia</taxon>
        <taxon>Caudata</taxon>
        <taxon>Salamandroidea</taxon>
        <taxon>Salamandridae</taxon>
        <taxon>Pleurodelinae</taxon>
        <taxon>Pleurodeles</taxon>
    </lineage>
</organism>
<evidence type="ECO:0000313" key="1">
    <source>
        <dbReference type="EMBL" id="KAJ1170549.1"/>
    </source>
</evidence>
<sequence length="145" mass="17155">MEKNQIPRGLRVILFPSFDDLSPDLLKEWEQLLITSSYGMMDILIRDAKNKREKLLQDIAQLEKEINDIDSPDTKTRNFNILKGVLQKHQLYIKDKKVRKLRRDDNDYKKGRVFTFARKFDNSKLDIDRESPITDKNPPLVKSHN</sequence>
<evidence type="ECO:0000313" key="2">
    <source>
        <dbReference type="Proteomes" id="UP001066276"/>
    </source>
</evidence>
<proteinExistence type="predicted"/>
<name>A0AAV7T2D0_PLEWA</name>
<dbReference type="AlphaFoldDB" id="A0AAV7T2D0"/>
<gene>
    <name evidence="1" type="ORF">NDU88_002424</name>
</gene>
<comment type="caution">
    <text evidence="1">The sequence shown here is derived from an EMBL/GenBank/DDBJ whole genome shotgun (WGS) entry which is preliminary data.</text>
</comment>
<reference evidence="1" key="1">
    <citation type="journal article" date="2022" name="bioRxiv">
        <title>Sequencing and chromosome-scale assembly of the giantPleurodeles waltlgenome.</title>
        <authorList>
            <person name="Brown T."/>
            <person name="Elewa A."/>
            <person name="Iarovenko S."/>
            <person name="Subramanian E."/>
            <person name="Araus A.J."/>
            <person name="Petzold A."/>
            <person name="Susuki M."/>
            <person name="Suzuki K.-i.T."/>
            <person name="Hayashi T."/>
            <person name="Toyoda A."/>
            <person name="Oliveira C."/>
            <person name="Osipova E."/>
            <person name="Leigh N.D."/>
            <person name="Simon A."/>
            <person name="Yun M.H."/>
        </authorList>
    </citation>
    <scope>NUCLEOTIDE SEQUENCE</scope>
    <source>
        <strain evidence="1">20211129_DDA</strain>
        <tissue evidence="1">Liver</tissue>
    </source>
</reference>
<accession>A0AAV7T2D0</accession>